<dbReference type="EMBL" id="LAZR01000010">
    <property type="protein sequence ID" value="KKO08161.1"/>
    <property type="molecule type" value="Genomic_DNA"/>
</dbReference>
<feature type="transmembrane region" description="Helical" evidence="1">
    <location>
        <begin position="20"/>
        <end position="40"/>
    </location>
</feature>
<proteinExistence type="predicted"/>
<name>A0A0F9VSR5_9ZZZZ</name>
<reference evidence="3" key="1">
    <citation type="journal article" date="2015" name="Nature">
        <title>Complex archaea that bridge the gap between prokaryotes and eukaryotes.</title>
        <authorList>
            <person name="Spang A."/>
            <person name="Saw J.H."/>
            <person name="Jorgensen S.L."/>
            <person name="Zaremba-Niedzwiedzka K."/>
            <person name="Martijn J."/>
            <person name="Lind A.E."/>
            <person name="van Eijk R."/>
            <person name="Schleper C."/>
            <person name="Guy L."/>
            <person name="Ettema T.J."/>
        </authorList>
    </citation>
    <scope>NUCLEOTIDE SEQUENCE</scope>
</reference>
<dbReference type="InterPro" id="IPR050469">
    <property type="entry name" value="Diguanylate_Cyclase"/>
</dbReference>
<keyword evidence="1" id="KW-1133">Transmembrane helix</keyword>
<evidence type="ECO:0000313" key="3">
    <source>
        <dbReference type="EMBL" id="KKO08161.1"/>
    </source>
</evidence>
<dbReference type="PROSITE" id="PS50887">
    <property type="entry name" value="GGDEF"/>
    <property type="match status" value="1"/>
</dbReference>
<dbReference type="NCBIfam" id="TIGR00254">
    <property type="entry name" value="GGDEF"/>
    <property type="match status" value="1"/>
</dbReference>
<dbReference type="Gene3D" id="3.30.70.270">
    <property type="match status" value="1"/>
</dbReference>
<dbReference type="SMART" id="SM00267">
    <property type="entry name" value="GGDEF"/>
    <property type="match status" value="1"/>
</dbReference>
<comment type="caution">
    <text evidence="3">The sequence shown here is derived from an EMBL/GenBank/DDBJ whole genome shotgun (WGS) entry which is preliminary data.</text>
</comment>
<feature type="transmembrane region" description="Helical" evidence="1">
    <location>
        <begin position="131"/>
        <end position="154"/>
    </location>
</feature>
<feature type="transmembrane region" description="Helical" evidence="1">
    <location>
        <begin position="235"/>
        <end position="259"/>
    </location>
</feature>
<feature type="domain" description="GGDEF" evidence="2">
    <location>
        <begin position="345"/>
        <end position="480"/>
    </location>
</feature>
<keyword evidence="1" id="KW-0472">Membrane</keyword>
<accession>A0A0F9VSR5</accession>
<dbReference type="InterPro" id="IPR043128">
    <property type="entry name" value="Rev_trsase/Diguanyl_cyclase"/>
</dbReference>
<dbReference type="Pfam" id="PF00990">
    <property type="entry name" value="GGDEF"/>
    <property type="match status" value="1"/>
</dbReference>
<dbReference type="GO" id="GO:0052621">
    <property type="term" value="F:diguanylate cyclase activity"/>
    <property type="evidence" value="ECO:0007669"/>
    <property type="project" value="TreeGrafter"/>
</dbReference>
<organism evidence="3">
    <name type="scientific">marine sediment metagenome</name>
    <dbReference type="NCBI Taxonomy" id="412755"/>
    <lineage>
        <taxon>unclassified sequences</taxon>
        <taxon>metagenomes</taxon>
        <taxon>ecological metagenomes</taxon>
    </lineage>
</organism>
<sequence length="486" mass="52044">MYNKSAVGRFVAGKSQGYQLLIYLSLMALLVFGASLFGVLTRPFGFMAAFWPANALLLGLMLRIPLLVHPMGWLVALLAYMAPDLMFGGQPLLAFSLAFTNLVFVAVGVLLYRRFGPDIPTLDTPASVLQLLVVCIVAAFCSTVSGLTLVRWCAPDWFASGVGHMAGFWFTSELVNGILILPLMLTRFERRADNAQPTERSDLLFHLLPAATLCVSVALAAIWNGPGSIGVPVPALLWCALQYSTRATVVLTALASLVMMSSISVTLQGLEQSDAHMDAIISIRLGIALVALGPLTVACVNGARNELLQRFEYLASHDHLTAVLDRGGFFARGQHLLENASSGSSSVAVMVLDIDHFKAVNDNHGHAVGDEVLRGFARVIGGTLRDGDVFGRTGGEEFAVIFEGINREIAMGLAQRMLAAVAELKTPVANDQTLQVTVSIGMAWHAQAPLNELDDLLAEADKALYRAKAAGRNRVEVAELSQAAAV</sequence>
<feature type="transmembrane region" description="Helical" evidence="1">
    <location>
        <begin position="92"/>
        <end position="111"/>
    </location>
</feature>
<feature type="transmembrane region" description="Helical" evidence="1">
    <location>
        <begin position="166"/>
        <end position="184"/>
    </location>
</feature>
<feature type="transmembrane region" description="Helical" evidence="1">
    <location>
        <begin position="60"/>
        <end position="80"/>
    </location>
</feature>
<evidence type="ECO:0000256" key="1">
    <source>
        <dbReference type="SAM" id="Phobius"/>
    </source>
</evidence>
<dbReference type="FunFam" id="3.30.70.270:FF:000001">
    <property type="entry name" value="Diguanylate cyclase domain protein"/>
    <property type="match status" value="1"/>
</dbReference>
<protein>
    <recommendedName>
        <fullName evidence="2">GGDEF domain-containing protein</fullName>
    </recommendedName>
</protein>
<gene>
    <name evidence="3" type="ORF">LCGC14_0048560</name>
</gene>
<dbReference type="InterPro" id="IPR000160">
    <property type="entry name" value="GGDEF_dom"/>
</dbReference>
<feature type="transmembrane region" description="Helical" evidence="1">
    <location>
        <begin position="279"/>
        <end position="300"/>
    </location>
</feature>
<keyword evidence="1" id="KW-0812">Transmembrane</keyword>
<dbReference type="InterPro" id="IPR029787">
    <property type="entry name" value="Nucleotide_cyclase"/>
</dbReference>
<evidence type="ECO:0000259" key="2">
    <source>
        <dbReference type="PROSITE" id="PS50887"/>
    </source>
</evidence>
<dbReference type="SUPFAM" id="SSF55073">
    <property type="entry name" value="Nucleotide cyclase"/>
    <property type="match status" value="1"/>
</dbReference>
<dbReference type="AlphaFoldDB" id="A0A0F9VSR5"/>
<dbReference type="PANTHER" id="PTHR45138:SF9">
    <property type="entry name" value="DIGUANYLATE CYCLASE DGCM-RELATED"/>
    <property type="match status" value="1"/>
</dbReference>
<dbReference type="CDD" id="cd01949">
    <property type="entry name" value="GGDEF"/>
    <property type="match status" value="1"/>
</dbReference>
<dbReference type="PANTHER" id="PTHR45138">
    <property type="entry name" value="REGULATORY COMPONENTS OF SENSORY TRANSDUCTION SYSTEM"/>
    <property type="match status" value="1"/>
</dbReference>